<dbReference type="Pfam" id="PF04113">
    <property type="entry name" value="Gpi16"/>
    <property type="match status" value="1"/>
</dbReference>
<dbReference type="InterPro" id="IPR011992">
    <property type="entry name" value="EF-hand-dom_pair"/>
</dbReference>
<reference evidence="3 4" key="1">
    <citation type="journal article" date="2018" name="Mol. Plant">
        <title>The genome of Artemisia annua provides insight into the evolution of Asteraceae family and artemisinin biosynthesis.</title>
        <authorList>
            <person name="Shen Q."/>
            <person name="Zhang L."/>
            <person name="Liao Z."/>
            <person name="Wang S."/>
            <person name="Yan T."/>
            <person name="Shi P."/>
            <person name="Liu M."/>
            <person name="Fu X."/>
            <person name="Pan Q."/>
            <person name="Wang Y."/>
            <person name="Lv Z."/>
            <person name="Lu X."/>
            <person name="Zhang F."/>
            <person name="Jiang W."/>
            <person name="Ma Y."/>
            <person name="Chen M."/>
            <person name="Hao X."/>
            <person name="Li L."/>
            <person name="Tang Y."/>
            <person name="Lv G."/>
            <person name="Zhou Y."/>
            <person name="Sun X."/>
            <person name="Brodelius P.E."/>
            <person name="Rose J.K.C."/>
            <person name="Tang K."/>
        </authorList>
    </citation>
    <scope>NUCLEOTIDE SEQUENCE [LARGE SCALE GENOMIC DNA]</scope>
    <source>
        <strain evidence="4">cv. Huhao1</strain>
        <tissue evidence="3">Leaf</tissue>
    </source>
</reference>
<feature type="transmembrane region" description="Helical" evidence="1">
    <location>
        <begin position="127"/>
        <end position="149"/>
    </location>
</feature>
<keyword evidence="1" id="KW-0812">Transmembrane</keyword>
<comment type="caution">
    <text evidence="3">The sequence shown here is derived from an EMBL/GenBank/DDBJ whole genome shotgun (WGS) entry which is preliminary data.</text>
</comment>
<evidence type="ECO:0000259" key="2">
    <source>
        <dbReference type="PROSITE" id="PS50222"/>
    </source>
</evidence>
<evidence type="ECO:0000313" key="4">
    <source>
        <dbReference type="Proteomes" id="UP000245207"/>
    </source>
</evidence>
<dbReference type="GO" id="GO:0042765">
    <property type="term" value="C:GPI-anchor transamidase complex"/>
    <property type="evidence" value="ECO:0007669"/>
    <property type="project" value="InterPro"/>
</dbReference>
<protein>
    <submittedName>
        <fullName evidence="3">GPI transamidase component PIG-T</fullName>
    </submittedName>
</protein>
<feature type="domain" description="EF-hand" evidence="2">
    <location>
        <begin position="1"/>
        <end position="27"/>
    </location>
</feature>
<gene>
    <name evidence="3" type="ORF">CTI12_AA178840</name>
</gene>
<dbReference type="EMBL" id="PKPP01001476">
    <property type="protein sequence ID" value="PWA82408.1"/>
    <property type="molecule type" value="Genomic_DNA"/>
</dbReference>
<feature type="transmembrane region" description="Helical" evidence="1">
    <location>
        <begin position="96"/>
        <end position="115"/>
    </location>
</feature>
<dbReference type="GO" id="GO:0016255">
    <property type="term" value="P:attachment of GPI anchor to protein"/>
    <property type="evidence" value="ECO:0007669"/>
    <property type="project" value="InterPro"/>
</dbReference>
<accession>A0A2U1P9I8</accession>
<dbReference type="GO" id="GO:0005509">
    <property type="term" value="F:calcium ion binding"/>
    <property type="evidence" value="ECO:0007669"/>
    <property type="project" value="InterPro"/>
</dbReference>
<evidence type="ECO:0000256" key="1">
    <source>
        <dbReference type="SAM" id="Phobius"/>
    </source>
</evidence>
<dbReference type="STRING" id="35608.A0A2U1P9I8"/>
<organism evidence="3 4">
    <name type="scientific">Artemisia annua</name>
    <name type="common">Sweet wormwood</name>
    <dbReference type="NCBI Taxonomy" id="35608"/>
    <lineage>
        <taxon>Eukaryota</taxon>
        <taxon>Viridiplantae</taxon>
        <taxon>Streptophyta</taxon>
        <taxon>Embryophyta</taxon>
        <taxon>Tracheophyta</taxon>
        <taxon>Spermatophyta</taxon>
        <taxon>Magnoliopsida</taxon>
        <taxon>eudicotyledons</taxon>
        <taxon>Gunneridae</taxon>
        <taxon>Pentapetalae</taxon>
        <taxon>asterids</taxon>
        <taxon>campanulids</taxon>
        <taxon>Asterales</taxon>
        <taxon>Asteraceae</taxon>
        <taxon>Asteroideae</taxon>
        <taxon>Anthemideae</taxon>
        <taxon>Artemisiinae</taxon>
        <taxon>Artemisia</taxon>
    </lineage>
</organism>
<dbReference type="PANTHER" id="PTHR12959:SF11">
    <property type="entry name" value="GPI TRANSAMIDASE COMPONENT PIG-T"/>
    <property type="match status" value="1"/>
</dbReference>
<keyword evidence="1" id="KW-1133">Transmembrane helix</keyword>
<keyword evidence="1" id="KW-0472">Membrane</keyword>
<dbReference type="PANTHER" id="PTHR12959">
    <property type="entry name" value="GPI TRANSAMIDASE COMPONENT PIG-T-RELATED"/>
    <property type="match status" value="1"/>
</dbReference>
<proteinExistence type="predicted"/>
<dbReference type="InterPro" id="IPR007245">
    <property type="entry name" value="PIG-T"/>
</dbReference>
<dbReference type="PROSITE" id="PS50222">
    <property type="entry name" value="EF_HAND_2"/>
    <property type="match status" value="1"/>
</dbReference>
<dbReference type="OrthoDB" id="331263at2759"/>
<dbReference type="InterPro" id="IPR002048">
    <property type="entry name" value="EF_hand_dom"/>
</dbReference>
<keyword evidence="4" id="KW-1185">Reference proteome</keyword>
<dbReference type="SUPFAM" id="SSF47473">
    <property type="entry name" value="EF-hand"/>
    <property type="match status" value="1"/>
</dbReference>
<evidence type="ECO:0000313" key="3">
    <source>
        <dbReference type="EMBL" id="PWA82408.1"/>
    </source>
</evidence>
<sequence length="441" mass="48085">MSHKDLYGDGHISNEELSRVLNQLVLEQEEDGDGHLSIDDLSRIMELASEEEDGDVRLSIEELSRPMELASEDARSTTIVIELPTKFHHNKKIWKLLLSAVLFAMYPSLAQVGQLKFTNKSPFETHVFFSNMGVVAYVIAMPAAVAFFCNGKLLRGFHQCIYISYLLHLHDPKMHLLLLGHSCTSLGGSYNGFFNHTAGTISFQGSYGGPIAGPGGSFIHASSSGGPGGPTTCHGGSTTGLAGLGGSTAVPGGSTIGLAGYQKWSLIYIMKCILHLLKSSGNSLSQNDGRNVHKYRIRELELSFTQGRWNYESWSGFEPVASSNTKPPGVELWDVFDVPADQAVCREKAGLSSLMDRPSIYGGFYHSQRLHLTCNEFDPVASAFSVKPFDLGFRRKLPVTWSCVKAPLRASRFLMGSGNEKGAIALSLQSTEWSQSRSPKG</sequence>
<dbReference type="Proteomes" id="UP000245207">
    <property type="component" value="Unassembled WGS sequence"/>
</dbReference>
<dbReference type="AlphaFoldDB" id="A0A2U1P9I8"/>
<name>A0A2U1P9I8_ARTAN</name>